<evidence type="ECO:0000313" key="2">
    <source>
        <dbReference type="Proteomes" id="UP000019364"/>
    </source>
</evidence>
<keyword evidence="2" id="KW-1185">Reference proteome</keyword>
<dbReference type="AlphaFoldDB" id="W7Z8Q7"/>
<gene>
    <name evidence="1" type="ORF">JCM16418_5054</name>
</gene>
<sequence length="214" mass="25084">MSTFYQLNQVEQMDMLSDYLVSAMDKVRSCVQYKEFTEEEQQQVKRGFYAYLEDDNAIVTDELIQAVEDNFTNSPMASLLRQYKATHSVFAEVVKELQPERKVTLIKFSEFGFPVLINTVIKSTEIKPYAQHKDSLKIIHKPKKKRSLWSNIILPTDELLVYDRWLNTDLDEITKVTIRENELCKMTQSKYLCFDRSYFSDIIAILGQPLIKLN</sequence>
<dbReference type="eggNOG" id="ENOG5030P86">
    <property type="taxonomic scope" value="Bacteria"/>
</dbReference>
<organism evidence="1 2">
    <name type="scientific">Paenibacillus pini JCM 16418</name>
    <dbReference type="NCBI Taxonomy" id="1236976"/>
    <lineage>
        <taxon>Bacteria</taxon>
        <taxon>Bacillati</taxon>
        <taxon>Bacillota</taxon>
        <taxon>Bacilli</taxon>
        <taxon>Bacillales</taxon>
        <taxon>Paenibacillaceae</taxon>
        <taxon>Paenibacillus</taxon>
    </lineage>
</organism>
<dbReference type="EMBL" id="BAVZ01000040">
    <property type="protein sequence ID" value="GAF10829.1"/>
    <property type="molecule type" value="Genomic_DNA"/>
</dbReference>
<name>W7Z8Q7_9BACL</name>
<protein>
    <submittedName>
        <fullName evidence="1">Uncharacterized protein</fullName>
    </submittedName>
</protein>
<dbReference type="RefSeq" id="WP_036653634.1">
    <property type="nucleotide sequence ID" value="NZ_BAVZ01000040.1"/>
</dbReference>
<comment type="caution">
    <text evidence="1">The sequence shown here is derived from an EMBL/GenBank/DDBJ whole genome shotgun (WGS) entry which is preliminary data.</text>
</comment>
<evidence type="ECO:0000313" key="1">
    <source>
        <dbReference type="EMBL" id="GAF10829.1"/>
    </source>
</evidence>
<dbReference type="STRING" id="1236976.JCM16418_5054"/>
<dbReference type="OrthoDB" id="2618460at2"/>
<proteinExistence type="predicted"/>
<accession>W7Z8Q7</accession>
<reference evidence="1 2" key="1">
    <citation type="journal article" date="2014" name="Genome Announc.">
        <title>Draft Genome Sequence of Paenibacillus pini JCM 16418T, Isolated from the Rhizosphere of Pine Tree.</title>
        <authorList>
            <person name="Yuki M."/>
            <person name="Oshima K."/>
            <person name="Suda W."/>
            <person name="Oshida Y."/>
            <person name="Kitamura K."/>
            <person name="Iida Y."/>
            <person name="Hattori M."/>
            <person name="Ohkuma M."/>
        </authorList>
    </citation>
    <scope>NUCLEOTIDE SEQUENCE [LARGE SCALE GENOMIC DNA]</scope>
    <source>
        <strain evidence="1 2">JCM 16418</strain>
    </source>
</reference>
<dbReference type="Proteomes" id="UP000019364">
    <property type="component" value="Unassembled WGS sequence"/>
</dbReference>